<accession>A0A1B1BKS0</accession>
<feature type="transmembrane region" description="Helical" evidence="1">
    <location>
        <begin position="38"/>
        <end position="65"/>
    </location>
</feature>
<dbReference type="RefSeq" id="WP_066596502.1">
    <property type="nucleotide sequence ID" value="NZ_CP016282.1"/>
</dbReference>
<keyword evidence="2" id="KW-0732">Signal</keyword>
<dbReference type="EMBL" id="CP016282">
    <property type="protein sequence ID" value="ANP73239.1"/>
    <property type="molecule type" value="Genomic_DNA"/>
</dbReference>
<protein>
    <recommendedName>
        <fullName evidence="5">DUF2975 domain-containing protein</fullName>
    </recommendedName>
</protein>
<keyword evidence="1" id="KW-0472">Membrane</keyword>
<dbReference type="Proteomes" id="UP000092582">
    <property type="component" value="Chromosome 1"/>
</dbReference>
<keyword evidence="1" id="KW-1133">Transmembrane helix</keyword>
<evidence type="ECO:0000256" key="2">
    <source>
        <dbReference type="SAM" id="SignalP"/>
    </source>
</evidence>
<reference evidence="3 4" key="1">
    <citation type="submission" date="2016-06" db="EMBL/GenBank/DDBJ databases">
        <title>Genome sequencing of Cryobacterium arcticum PAMC 27867.</title>
        <authorList>
            <person name="Lee J."/>
            <person name="Kim O.-S."/>
        </authorList>
    </citation>
    <scope>NUCLEOTIDE SEQUENCE [LARGE SCALE GENOMIC DNA]</scope>
    <source>
        <strain evidence="3 4">PAMC 27867</strain>
    </source>
</reference>
<feature type="chain" id="PRO_5043702636" description="DUF2975 domain-containing protein" evidence="2">
    <location>
        <begin position="26"/>
        <end position="156"/>
    </location>
</feature>
<feature type="transmembrane region" description="Helical" evidence="1">
    <location>
        <begin position="86"/>
        <end position="107"/>
    </location>
</feature>
<proteinExistence type="predicted"/>
<dbReference type="Pfam" id="PF11188">
    <property type="entry name" value="DUF2975"/>
    <property type="match status" value="1"/>
</dbReference>
<evidence type="ECO:0000313" key="4">
    <source>
        <dbReference type="Proteomes" id="UP000092582"/>
    </source>
</evidence>
<evidence type="ECO:0008006" key="5">
    <source>
        <dbReference type="Google" id="ProtNLM"/>
    </source>
</evidence>
<feature type="signal peptide" evidence="2">
    <location>
        <begin position="1"/>
        <end position="25"/>
    </location>
</feature>
<evidence type="ECO:0000313" key="3">
    <source>
        <dbReference type="EMBL" id="ANP73239.1"/>
    </source>
</evidence>
<evidence type="ECO:0000256" key="1">
    <source>
        <dbReference type="SAM" id="Phobius"/>
    </source>
</evidence>
<keyword evidence="4" id="KW-1185">Reference proteome</keyword>
<organism evidence="3 4">
    <name type="scientific">Cryobacterium arcticum</name>
    <dbReference type="NCBI Taxonomy" id="670052"/>
    <lineage>
        <taxon>Bacteria</taxon>
        <taxon>Bacillati</taxon>
        <taxon>Actinomycetota</taxon>
        <taxon>Actinomycetes</taxon>
        <taxon>Micrococcales</taxon>
        <taxon>Microbacteriaceae</taxon>
        <taxon>Cryobacterium</taxon>
    </lineage>
</organism>
<name>A0A1B1BKS0_9MICO</name>
<dbReference type="InterPro" id="IPR021354">
    <property type="entry name" value="DUF2975"/>
</dbReference>
<feature type="transmembrane region" description="Helical" evidence="1">
    <location>
        <begin position="113"/>
        <end position="137"/>
    </location>
</feature>
<sequence precursor="true">MSRSVLGALRALLIVLFAGSLAAQAGSGLIADAVAHGPVAVVVVTLIVAGALCVEVVLLSVWMLVAMIRQESLFDDRGHADRWVDAAIGALMAAAVVSAGGAVALVVQAAEPGAWGLALLAAAAFGASAALALLVVVMRRLLHTAISLRSELAEVI</sequence>
<dbReference type="AlphaFoldDB" id="A0A1B1BKS0"/>
<dbReference type="STRING" id="670052.PA27867_2288"/>
<dbReference type="KEGG" id="cart:PA27867_2288"/>
<keyword evidence="1" id="KW-0812">Transmembrane</keyword>
<gene>
    <name evidence="3" type="ORF">PA27867_2288</name>
</gene>